<comment type="caution">
    <text evidence="2">The sequence shown here is derived from an EMBL/GenBank/DDBJ whole genome shotgun (WGS) entry which is preliminary data.</text>
</comment>
<dbReference type="Gene3D" id="3.40.50.10490">
    <property type="entry name" value="Glucose-6-phosphate isomerase like protein, domain 1"/>
    <property type="match status" value="1"/>
</dbReference>
<sequence length="184" mass="19780">MLKIFSTQVAGLLKTISDKEEQSIEESSRLLAQSVLSDGTVYFKGFNEMQAVVSEALYGENKFRSGGAFGDSSFSELLPVDSVVVASRFIDDEEALGFCAKVREAAGCHVILIGGRRKDADSGVDVDTAVSGAADIVIDTKAVRGLVPLDDGSRLGFPSGLTALFVYYALYLTTEEILEEYDVE</sequence>
<dbReference type="RefSeq" id="WP_188400674.1">
    <property type="nucleotide sequence ID" value="NZ_BMCE01000001.1"/>
</dbReference>
<reference evidence="2 3" key="1">
    <citation type="submission" date="2021-01" db="EMBL/GenBank/DDBJ databases">
        <title>Genome Sequencing of Type Strains.</title>
        <authorList>
            <person name="Lemaire J.F."/>
            <person name="Inderbitzin P."/>
            <person name="Collins S.B."/>
            <person name="Wespe N."/>
            <person name="Knight-Connoni V."/>
        </authorList>
    </citation>
    <scope>NUCLEOTIDE SEQUENCE [LARGE SCALE GENOMIC DNA]</scope>
    <source>
        <strain evidence="2 3">DSM 14730</strain>
    </source>
</reference>
<evidence type="ECO:0000313" key="2">
    <source>
        <dbReference type="EMBL" id="MBN3546334.1"/>
    </source>
</evidence>
<dbReference type="Proteomes" id="UP001319060">
    <property type="component" value="Unassembled WGS sequence"/>
</dbReference>
<dbReference type="InterPro" id="IPR019676">
    <property type="entry name" value="DUF2529"/>
</dbReference>
<accession>A0ABS2ZI98</accession>
<evidence type="ECO:0000313" key="3">
    <source>
        <dbReference type="Proteomes" id="UP001319060"/>
    </source>
</evidence>
<organism evidence="2 3">
    <name type="scientific">Fictibacillus barbaricus</name>
    <dbReference type="NCBI Taxonomy" id="182136"/>
    <lineage>
        <taxon>Bacteria</taxon>
        <taxon>Bacillati</taxon>
        <taxon>Bacillota</taxon>
        <taxon>Bacilli</taxon>
        <taxon>Bacillales</taxon>
        <taxon>Fictibacillaceae</taxon>
        <taxon>Fictibacillus</taxon>
    </lineage>
</organism>
<keyword evidence="3" id="KW-1185">Reference proteome</keyword>
<protein>
    <submittedName>
        <fullName evidence="2">DUF2529 family protein</fullName>
    </submittedName>
</protein>
<dbReference type="EMBL" id="JAFHKS010000044">
    <property type="protein sequence ID" value="MBN3546334.1"/>
    <property type="molecule type" value="Genomic_DNA"/>
</dbReference>
<feature type="domain" description="DUF2529" evidence="1">
    <location>
        <begin position="1"/>
        <end position="178"/>
    </location>
</feature>
<dbReference type="Pfam" id="PF10740">
    <property type="entry name" value="DUF2529"/>
    <property type="match status" value="1"/>
</dbReference>
<gene>
    <name evidence="2" type="ORF">JYA64_13595</name>
</gene>
<evidence type="ECO:0000259" key="1">
    <source>
        <dbReference type="Pfam" id="PF10740"/>
    </source>
</evidence>
<name>A0ABS2ZI98_9BACL</name>
<proteinExistence type="predicted"/>